<keyword evidence="2" id="KW-0808">Transferase</keyword>
<dbReference type="OrthoDB" id="2215248at2"/>
<dbReference type="EMBL" id="UHEN01000001">
    <property type="protein sequence ID" value="SUN04904.1"/>
    <property type="molecule type" value="Genomic_DNA"/>
</dbReference>
<keyword evidence="3" id="KW-1185">Reference proteome</keyword>
<dbReference type="EMBL" id="MSJL01000015">
    <property type="protein sequence ID" value="OLF49971.1"/>
    <property type="molecule type" value="Genomic_DNA"/>
</dbReference>
<evidence type="ECO:0000313" key="3">
    <source>
        <dbReference type="Proteomes" id="UP000186437"/>
    </source>
</evidence>
<dbReference type="RefSeq" id="WP_075099036.1">
    <property type="nucleotide sequence ID" value="NZ_MSJL01000015.1"/>
</dbReference>
<dbReference type="GO" id="GO:0016740">
    <property type="term" value="F:transferase activity"/>
    <property type="evidence" value="ECO:0007669"/>
    <property type="project" value="UniProtKB-KW"/>
</dbReference>
<protein>
    <submittedName>
        <fullName evidence="2">GNAT family acetyltransferase</fullName>
    </submittedName>
</protein>
<sequence>MSQLQVEFDRQQVTVYHHHQSIGTIKLSENPYHQQHTYLTFDLTIYDDSLAAPLFQTIRSHCKKPLQVMLSSTNQSLISFLEAGGFQCKRICHEMVVSVQDYLGELTSTSFQIAECASKTYETCSHLLLHYYTKSHKSISPFTETAEDFFATLPDTVYYQSGAKGIENLAFIEDNEIAYVWGEDNNSLRSFLHQIVPYLFQEYTEILFEADDVDSCAMTLKSLFKEQADAHWDTYILS</sequence>
<evidence type="ECO:0000313" key="4">
    <source>
        <dbReference type="Proteomes" id="UP000255213"/>
    </source>
</evidence>
<dbReference type="Proteomes" id="UP000186437">
    <property type="component" value="Unassembled WGS sequence"/>
</dbReference>
<reference evidence="2 4" key="3">
    <citation type="submission" date="2018-06" db="EMBL/GenBank/DDBJ databases">
        <authorList>
            <consortium name="Pathogen Informatics"/>
            <person name="Doyle S."/>
        </authorList>
    </citation>
    <scope>NUCLEOTIDE SEQUENCE [LARGE SCALE GENOMIC DNA]</scope>
    <source>
        <strain evidence="2 4">NCTC12957</strain>
    </source>
</reference>
<accession>A0A1Q8EDU0</accession>
<dbReference type="AlphaFoldDB" id="A0A1Q8EDU0"/>
<proteinExistence type="predicted"/>
<name>A0A1Q8EDU0_STRAI</name>
<gene>
    <name evidence="1" type="ORF">BU200_04495</name>
    <name evidence="2" type="ORF">NCTC12957_00052</name>
</gene>
<evidence type="ECO:0000313" key="1">
    <source>
        <dbReference type="EMBL" id="OLF49971.1"/>
    </source>
</evidence>
<dbReference type="Proteomes" id="UP000255213">
    <property type="component" value="Unassembled WGS sequence"/>
</dbReference>
<evidence type="ECO:0000313" key="2">
    <source>
        <dbReference type="EMBL" id="SUN04904.1"/>
    </source>
</evidence>
<reference evidence="1" key="2">
    <citation type="submission" date="2016-12" db="EMBL/GenBank/DDBJ databases">
        <authorList>
            <person name="Song W.-J."/>
            <person name="Kurnit D.M."/>
        </authorList>
    </citation>
    <scope>NUCLEOTIDE SEQUENCE [LARGE SCALE GENOMIC DNA]</scope>
    <source>
        <strain evidence="1">ATCC 51725</strain>
    </source>
</reference>
<reference evidence="3" key="1">
    <citation type="submission" date="2016-12" db="EMBL/GenBank/DDBJ databases">
        <authorList>
            <person name="Gulvik C.A."/>
        </authorList>
    </citation>
    <scope>NUCLEOTIDE SEQUENCE [LARGE SCALE GENOMIC DNA]</scope>
    <source>
        <strain evidence="3">ATCC 51725</strain>
    </source>
</reference>
<organism evidence="1 3">
    <name type="scientific">Streptococcus acidominimus</name>
    <dbReference type="NCBI Taxonomy" id="1326"/>
    <lineage>
        <taxon>Bacteria</taxon>
        <taxon>Bacillati</taxon>
        <taxon>Bacillota</taxon>
        <taxon>Bacilli</taxon>
        <taxon>Lactobacillales</taxon>
        <taxon>Streptococcaceae</taxon>
        <taxon>Streptococcus</taxon>
    </lineage>
</organism>